<dbReference type="OrthoDB" id="7862210at2"/>
<dbReference type="AlphaFoldDB" id="A0A2K9MDQ1"/>
<name>A0A2K9MDQ1_9RHOB</name>
<keyword evidence="3" id="KW-1185">Reference proteome</keyword>
<dbReference type="PANTHER" id="PTHR34989:SF1">
    <property type="entry name" value="PROTEIN HDED"/>
    <property type="match status" value="1"/>
</dbReference>
<keyword evidence="1" id="KW-0472">Membrane</keyword>
<evidence type="ECO:0000313" key="3">
    <source>
        <dbReference type="Proteomes" id="UP000234882"/>
    </source>
</evidence>
<protein>
    <recommendedName>
        <fullName evidence="4">HdeD family acid-resistance protein</fullName>
    </recommendedName>
</protein>
<keyword evidence="1" id="KW-1133">Transmembrane helix</keyword>
<dbReference type="EMBL" id="CP025583">
    <property type="protein sequence ID" value="AUM73743.1"/>
    <property type="molecule type" value="Genomic_DNA"/>
</dbReference>
<dbReference type="KEGG" id="paru:CYR75_05110"/>
<evidence type="ECO:0000313" key="2">
    <source>
        <dbReference type="EMBL" id="AUM73743.1"/>
    </source>
</evidence>
<feature type="transmembrane region" description="Helical" evidence="1">
    <location>
        <begin position="61"/>
        <end position="80"/>
    </location>
</feature>
<evidence type="ECO:0000256" key="1">
    <source>
        <dbReference type="SAM" id="Phobius"/>
    </source>
</evidence>
<dbReference type="Proteomes" id="UP000234882">
    <property type="component" value="Chromosome"/>
</dbReference>
<feature type="transmembrane region" description="Helical" evidence="1">
    <location>
        <begin position="140"/>
        <end position="164"/>
    </location>
</feature>
<keyword evidence="1" id="KW-0812">Transmembrane</keyword>
<sequence>MKPSMTRIFVGVLSVIAGLLAVFNPLSASVAATTLTGWALVIVGALQGYSAWQSSGMRVRLGTGIGAAAALSMGLLLLFGSFAEGSFLRTLLGVLLLISGVAKLWFSRQLRQDPLFLVIIAAGVVSLLLGAAVLTGVPGFLARSLGVVLGLELMANGVALIVLSMRPTPPSRLR</sequence>
<feature type="transmembrane region" description="Helical" evidence="1">
    <location>
        <begin position="115"/>
        <end position="134"/>
    </location>
</feature>
<dbReference type="Pfam" id="PF03729">
    <property type="entry name" value="DUF308"/>
    <property type="match status" value="1"/>
</dbReference>
<reference evidence="3" key="1">
    <citation type="submission" date="2017-12" db="EMBL/GenBank/DDBJ databases">
        <title>Genomic analysis of Paracoccus sp. CBA4604.</title>
        <authorList>
            <person name="Roh S.W."/>
            <person name="Kim J.Y."/>
            <person name="Kim J.S."/>
        </authorList>
    </citation>
    <scope>NUCLEOTIDE SEQUENCE [LARGE SCALE GENOMIC DNA]</scope>
    <source>
        <strain evidence="3">CBA4604</strain>
    </source>
</reference>
<dbReference type="PANTHER" id="PTHR34989">
    <property type="entry name" value="PROTEIN HDED"/>
    <property type="match status" value="1"/>
</dbReference>
<accession>A0A2K9MDQ1</accession>
<proteinExistence type="predicted"/>
<organism evidence="2 3">
    <name type="scientific">Paracoccus jeotgali</name>
    <dbReference type="NCBI Taxonomy" id="2065379"/>
    <lineage>
        <taxon>Bacteria</taxon>
        <taxon>Pseudomonadati</taxon>
        <taxon>Pseudomonadota</taxon>
        <taxon>Alphaproteobacteria</taxon>
        <taxon>Rhodobacterales</taxon>
        <taxon>Paracoccaceae</taxon>
        <taxon>Paracoccus</taxon>
    </lineage>
</organism>
<dbReference type="InterPro" id="IPR005325">
    <property type="entry name" value="DUF308_memb"/>
</dbReference>
<dbReference type="InterPro" id="IPR052712">
    <property type="entry name" value="Acid_resist_chaperone_HdeD"/>
</dbReference>
<dbReference type="GO" id="GO:0005886">
    <property type="term" value="C:plasma membrane"/>
    <property type="evidence" value="ECO:0007669"/>
    <property type="project" value="TreeGrafter"/>
</dbReference>
<evidence type="ECO:0008006" key="4">
    <source>
        <dbReference type="Google" id="ProtNLM"/>
    </source>
</evidence>
<gene>
    <name evidence="2" type="ORF">CYR75_05110</name>
</gene>
<dbReference type="RefSeq" id="WP_101499097.1">
    <property type="nucleotide sequence ID" value="NZ_CP025583.1"/>
</dbReference>
<feature type="transmembrane region" description="Helical" evidence="1">
    <location>
        <begin position="31"/>
        <end position="49"/>
    </location>
</feature>
<feature type="transmembrane region" description="Helical" evidence="1">
    <location>
        <begin position="86"/>
        <end position="106"/>
    </location>
</feature>